<evidence type="ECO:0000313" key="4">
    <source>
        <dbReference type="Proteomes" id="UP001165121"/>
    </source>
</evidence>
<dbReference type="AlphaFoldDB" id="A0A9W6XV05"/>
<keyword evidence="1" id="KW-0175">Coiled coil</keyword>
<keyword evidence="4" id="KW-1185">Reference proteome</keyword>
<feature type="region of interest" description="Disordered" evidence="2">
    <location>
        <begin position="108"/>
        <end position="136"/>
    </location>
</feature>
<dbReference type="PANTHER" id="PTHR35796:SF3">
    <property type="entry name" value="BHLH DOMAIN-CONTAINING PROTEIN"/>
    <property type="match status" value="1"/>
</dbReference>
<feature type="compositionally biased region" description="Polar residues" evidence="2">
    <location>
        <begin position="45"/>
        <end position="58"/>
    </location>
</feature>
<evidence type="ECO:0000256" key="2">
    <source>
        <dbReference type="SAM" id="MobiDB-lite"/>
    </source>
</evidence>
<accession>A0A9W6XV05</accession>
<evidence type="ECO:0000313" key="3">
    <source>
        <dbReference type="EMBL" id="GMF45813.1"/>
    </source>
</evidence>
<protein>
    <submittedName>
        <fullName evidence="3">Unnamed protein product</fullName>
    </submittedName>
</protein>
<proteinExistence type="predicted"/>
<comment type="caution">
    <text evidence="3">The sequence shown here is derived from an EMBL/GenBank/DDBJ whole genome shotgun (WGS) entry which is preliminary data.</text>
</comment>
<organism evidence="3 4">
    <name type="scientific">Phytophthora fragariaefolia</name>
    <dbReference type="NCBI Taxonomy" id="1490495"/>
    <lineage>
        <taxon>Eukaryota</taxon>
        <taxon>Sar</taxon>
        <taxon>Stramenopiles</taxon>
        <taxon>Oomycota</taxon>
        <taxon>Peronosporomycetes</taxon>
        <taxon>Peronosporales</taxon>
        <taxon>Peronosporaceae</taxon>
        <taxon>Phytophthora</taxon>
    </lineage>
</organism>
<gene>
    <name evidence="3" type="ORF">Pfra01_001658500</name>
</gene>
<feature type="region of interest" description="Disordered" evidence="2">
    <location>
        <begin position="45"/>
        <end position="72"/>
    </location>
</feature>
<sequence>MVGLCKAQITIRWTMAFLPDVDDGLAFEAALSFVDGYSLDALSPTSTPPIQSSVSDSLWPSEELPSVKDEPKPAVEYGGPAFTLACKEASAMVPFSMKDLINGTTSSELQLHLPTNDEPKARPKSAKAKKAPTNPNRVRDEAQYELAFLREKVAELELQLKKLQLTATPSPNGGITTALPVPRQLAQVPRVWKDMASRQRRRRDEAQRENVRLRLIVERKRKMATGLSALLRKRLTQQVLVGLGACLHLRLLLIICYDRDPSAHVVKAKSSQNVGRHVCLISKAILETSTTCFST</sequence>
<feature type="coiled-coil region" evidence="1">
    <location>
        <begin position="139"/>
        <end position="166"/>
    </location>
</feature>
<reference evidence="3" key="1">
    <citation type="submission" date="2023-04" db="EMBL/GenBank/DDBJ databases">
        <title>Phytophthora fragariaefolia NBRC 109709.</title>
        <authorList>
            <person name="Ichikawa N."/>
            <person name="Sato H."/>
            <person name="Tonouchi N."/>
        </authorList>
    </citation>
    <scope>NUCLEOTIDE SEQUENCE</scope>
    <source>
        <strain evidence="3">NBRC 109709</strain>
    </source>
</reference>
<dbReference type="OrthoDB" id="129720at2759"/>
<evidence type="ECO:0000256" key="1">
    <source>
        <dbReference type="SAM" id="Coils"/>
    </source>
</evidence>
<dbReference type="PANTHER" id="PTHR35796">
    <property type="entry name" value="HYPOTHETICAL CYTOSOLIC PROTEIN"/>
    <property type="match status" value="1"/>
</dbReference>
<name>A0A9W6XV05_9STRA</name>
<dbReference type="Proteomes" id="UP001165121">
    <property type="component" value="Unassembled WGS sequence"/>
</dbReference>
<dbReference type="EMBL" id="BSXT01001885">
    <property type="protein sequence ID" value="GMF45813.1"/>
    <property type="molecule type" value="Genomic_DNA"/>
</dbReference>